<keyword evidence="3" id="KW-1185">Reference proteome</keyword>
<proteinExistence type="predicted"/>
<dbReference type="Proteomes" id="UP000323506">
    <property type="component" value="Chromosome D13"/>
</dbReference>
<sequence>MGCFNCFALGFFVALSLASIDVGVAARHLQQLPPMPTLPTTTLPPFPSIPISHSHPYHLSQGLGRFLHFLPCLLCPHCLVYQGPHCPLYQACLRFPQSQLQFPLFHSSLHHLLLLVLKNPFR</sequence>
<evidence type="ECO:0000256" key="1">
    <source>
        <dbReference type="SAM" id="SignalP"/>
    </source>
</evidence>
<feature type="chain" id="PRO_5023147723" evidence="1">
    <location>
        <begin position="19"/>
        <end position="122"/>
    </location>
</feature>
<dbReference type="EMBL" id="CM017713">
    <property type="protein sequence ID" value="TYG36360.1"/>
    <property type="molecule type" value="Genomic_DNA"/>
</dbReference>
<accession>A0A5D1ZW57</accession>
<protein>
    <submittedName>
        <fullName evidence="2">Uncharacterized protein</fullName>
    </submittedName>
</protein>
<evidence type="ECO:0000313" key="3">
    <source>
        <dbReference type="Proteomes" id="UP000323506"/>
    </source>
</evidence>
<reference evidence="2 3" key="1">
    <citation type="submission" date="2019-06" db="EMBL/GenBank/DDBJ databases">
        <title>WGS assembly of Gossypium darwinii.</title>
        <authorList>
            <person name="Chen Z.J."/>
            <person name="Sreedasyam A."/>
            <person name="Ando A."/>
            <person name="Song Q."/>
            <person name="De L."/>
            <person name="Hulse-Kemp A."/>
            <person name="Ding M."/>
            <person name="Ye W."/>
            <person name="Kirkbride R."/>
            <person name="Jenkins J."/>
            <person name="Plott C."/>
            <person name="Lovell J."/>
            <person name="Lin Y.-M."/>
            <person name="Vaughn R."/>
            <person name="Liu B."/>
            <person name="Li W."/>
            <person name="Simpson S."/>
            <person name="Scheffler B."/>
            <person name="Saski C."/>
            <person name="Grover C."/>
            <person name="Hu G."/>
            <person name="Conover J."/>
            <person name="Carlson J."/>
            <person name="Shu S."/>
            <person name="Boston L."/>
            <person name="Williams M."/>
            <person name="Peterson D."/>
            <person name="Mcgee K."/>
            <person name="Jones D."/>
            <person name="Wendel J."/>
            <person name="Stelly D."/>
            <person name="Grimwood J."/>
            <person name="Schmutz J."/>
        </authorList>
    </citation>
    <scope>NUCLEOTIDE SEQUENCE [LARGE SCALE GENOMIC DNA]</scope>
    <source>
        <strain evidence="2">1808015.09</strain>
    </source>
</reference>
<gene>
    <name evidence="2" type="ORF">ES288_D13G058800v1</name>
</gene>
<keyword evidence="1" id="KW-0732">Signal</keyword>
<evidence type="ECO:0000313" key="2">
    <source>
        <dbReference type="EMBL" id="TYG36360.1"/>
    </source>
</evidence>
<dbReference type="PANTHER" id="PTHR48216">
    <property type="match status" value="1"/>
</dbReference>
<feature type="signal peptide" evidence="1">
    <location>
        <begin position="1"/>
        <end position="18"/>
    </location>
</feature>
<dbReference type="PANTHER" id="PTHR48216:SF1">
    <property type="match status" value="1"/>
</dbReference>
<name>A0A5D1ZW57_GOSDA</name>
<organism evidence="2 3">
    <name type="scientific">Gossypium darwinii</name>
    <name type="common">Darwin's cotton</name>
    <name type="synonym">Gossypium barbadense var. darwinii</name>
    <dbReference type="NCBI Taxonomy" id="34276"/>
    <lineage>
        <taxon>Eukaryota</taxon>
        <taxon>Viridiplantae</taxon>
        <taxon>Streptophyta</taxon>
        <taxon>Embryophyta</taxon>
        <taxon>Tracheophyta</taxon>
        <taxon>Spermatophyta</taxon>
        <taxon>Magnoliopsida</taxon>
        <taxon>eudicotyledons</taxon>
        <taxon>Gunneridae</taxon>
        <taxon>Pentapetalae</taxon>
        <taxon>rosids</taxon>
        <taxon>malvids</taxon>
        <taxon>Malvales</taxon>
        <taxon>Malvaceae</taxon>
        <taxon>Malvoideae</taxon>
        <taxon>Gossypium</taxon>
    </lineage>
</organism>
<dbReference type="AlphaFoldDB" id="A0A5D1ZW57"/>